<feature type="transmembrane region" description="Helical" evidence="2">
    <location>
        <begin position="361"/>
        <end position="383"/>
    </location>
</feature>
<feature type="compositionally biased region" description="Low complexity" evidence="1">
    <location>
        <begin position="41"/>
        <end position="52"/>
    </location>
</feature>
<keyword evidence="4" id="KW-1185">Reference proteome</keyword>
<accession>A0AAV0AQA2</accession>
<reference evidence="3" key="1">
    <citation type="submission" date="2022-06" db="EMBL/GenBank/DDBJ databases">
        <authorList>
            <consortium name="SYNGENTA / RWTH Aachen University"/>
        </authorList>
    </citation>
    <scope>NUCLEOTIDE SEQUENCE</scope>
</reference>
<dbReference type="EMBL" id="CALTRL010001177">
    <property type="protein sequence ID" value="CAH7671377.1"/>
    <property type="molecule type" value="Genomic_DNA"/>
</dbReference>
<gene>
    <name evidence="3" type="ORF">PPACK8108_LOCUS6151</name>
</gene>
<protein>
    <submittedName>
        <fullName evidence="3">Expressed protein</fullName>
    </submittedName>
</protein>
<organism evidence="3 4">
    <name type="scientific">Phakopsora pachyrhizi</name>
    <name type="common">Asian soybean rust disease fungus</name>
    <dbReference type="NCBI Taxonomy" id="170000"/>
    <lineage>
        <taxon>Eukaryota</taxon>
        <taxon>Fungi</taxon>
        <taxon>Dikarya</taxon>
        <taxon>Basidiomycota</taxon>
        <taxon>Pucciniomycotina</taxon>
        <taxon>Pucciniomycetes</taxon>
        <taxon>Pucciniales</taxon>
        <taxon>Phakopsoraceae</taxon>
        <taxon>Phakopsora</taxon>
    </lineage>
</organism>
<feature type="region of interest" description="Disordered" evidence="1">
    <location>
        <begin position="425"/>
        <end position="452"/>
    </location>
</feature>
<keyword evidence="2" id="KW-1133">Transmembrane helix</keyword>
<evidence type="ECO:0000256" key="2">
    <source>
        <dbReference type="SAM" id="Phobius"/>
    </source>
</evidence>
<name>A0AAV0AQA2_PHAPC</name>
<evidence type="ECO:0000313" key="4">
    <source>
        <dbReference type="Proteomes" id="UP001153365"/>
    </source>
</evidence>
<feature type="region of interest" description="Disordered" evidence="1">
    <location>
        <begin position="543"/>
        <end position="589"/>
    </location>
</feature>
<evidence type="ECO:0000313" key="3">
    <source>
        <dbReference type="EMBL" id="CAH7671377.1"/>
    </source>
</evidence>
<feature type="compositionally biased region" description="Basic and acidic residues" evidence="1">
    <location>
        <begin position="580"/>
        <end position="589"/>
    </location>
</feature>
<feature type="compositionally biased region" description="Low complexity" evidence="1">
    <location>
        <begin position="440"/>
        <end position="452"/>
    </location>
</feature>
<feature type="region of interest" description="Disordered" evidence="1">
    <location>
        <begin position="29"/>
        <end position="52"/>
    </location>
</feature>
<dbReference type="AlphaFoldDB" id="A0AAV0AQA2"/>
<dbReference type="Proteomes" id="UP001153365">
    <property type="component" value="Unassembled WGS sequence"/>
</dbReference>
<comment type="caution">
    <text evidence="3">The sequence shown here is derived from an EMBL/GenBank/DDBJ whole genome shotgun (WGS) entry which is preliminary data.</text>
</comment>
<keyword evidence="2" id="KW-0812">Transmembrane</keyword>
<proteinExistence type="predicted"/>
<keyword evidence="2" id="KW-0472">Membrane</keyword>
<sequence>MTKTSAYEILTPAKSPYPAIFRPHEVELESLDLNNPPGQPQPTQSPSRASSSTTSLKKALLKLTNDRLASSADGSLAQARLDRDLIERFFFSYQLKKGVFTPEIFARLEETEVDSLRQLLCSIPSSQLQEISNPSAFSTLCLPSHKASSPFPYFRDQTRPQRTLHKRDLHVRGRSILPRQATQGNGRGPSAAGYPTCTAVSNAVLSCFPQSNTSIVQHTWSKFIWNNNYPTFIGARDVDIYLFNAQSETPVANWTSISNDRGMIGIYAGDDWFPPIKTWQNGRNISYPYFFVITNAGAPLTGGEQHQATFTAVQTAPQAAFVSASVASASLSSLTSLALPSSSPTSLQNGSSDDSFPKWEIALIVILGTFALLAFFIAAYLAFNNARRRRQIRLWHQSAAGGSTGSIGSNSPMIQNNEGAALMGNQKGGAAVASARDMNSPSSSRPGSPLSASVANANSMIPLAGDAKLTEKPSSDSGDATITSVDASIMADAFRKALRKPEFAFFGGRGSDTAHGLSVELEKQKEDHDATFSKRIRDSMHAQVVSLSDAEDDDRVEDEEAKEIMDRELASEGRSMTSVDNRRRPEVHS</sequence>
<feature type="compositionally biased region" description="Acidic residues" evidence="1">
    <location>
        <begin position="549"/>
        <end position="561"/>
    </location>
</feature>
<evidence type="ECO:0000256" key="1">
    <source>
        <dbReference type="SAM" id="MobiDB-lite"/>
    </source>
</evidence>
<feature type="compositionally biased region" description="Basic and acidic residues" evidence="1">
    <location>
        <begin position="562"/>
        <end position="571"/>
    </location>
</feature>